<feature type="non-terminal residue" evidence="2">
    <location>
        <position position="1"/>
    </location>
</feature>
<gene>
    <name evidence="2" type="ORF">B0T10DRAFT_377751</name>
</gene>
<keyword evidence="3" id="KW-1185">Reference proteome</keyword>
<evidence type="ECO:0000256" key="1">
    <source>
        <dbReference type="SAM" id="SignalP"/>
    </source>
</evidence>
<evidence type="ECO:0000313" key="3">
    <source>
        <dbReference type="Proteomes" id="UP000777438"/>
    </source>
</evidence>
<comment type="caution">
    <text evidence="2">The sequence shown here is derived from an EMBL/GenBank/DDBJ whole genome shotgun (WGS) entry which is preliminary data.</text>
</comment>
<accession>A0A9P9ALG5</accession>
<proteinExistence type="predicted"/>
<organism evidence="2 3">
    <name type="scientific">Thelonectria olida</name>
    <dbReference type="NCBI Taxonomy" id="1576542"/>
    <lineage>
        <taxon>Eukaryota</taxon>
        <taxon>Fungi</taxon>
        <taxon>Dikarya</taxon>
        <taxon>Ascomycota</taxon>
        <taxon>Pezizomycotina</taxon>
        <taxon>Sordariomycetes</taxon>
        <taxon>Hypocreomycetidae</taxon>
        <taxon>Hypocreales</taxon>
        <taxon>Nectriaceae</taxon>
        <taxon>Thelonectria</taxon>
    </lineage>
</organism>
<feature type="non-terminal residue" evidence="2">
    <location>
        <position position="315"/>
    </location>
</feature>
<feature type="signal peptide" evidence="1">
    <location>
        <begin position="1"/>
        <end position="22"/>
    </location>
</feature>
<sequence>RKLIILAFSVTLLISFLPYTTGVLNGYNLAGYFIDNRKTALQKFHVDRLAAQHMDWMSVPGAPRFNHISAAPFHVVQLLNPTDWWKKLGLSRFDIDKIRHPPFGVANRFDLASLDGLYRKLEKSEQKKSWHHWVYASPRSFHMEGSFFDEWDKAFYRLIQYHNANPSVASAGFHWISCPHSFLCKAWMVEGPAFLHFTTEELSKDIHRAQKFIVPGYEEVTVQIIEFPIGQPQELAQPRGTFPSPFNQLVGITGNTSIWETRRPHSRYVQINRRFGSLFDKLMLDHPKTYGLVHRLEQKQVRMLGLTDSLWRTIA</sequence>
<feature type="chain" id="PRO_5040351559" evidence="1">
    <location>
        <begin position="23"/>
        <end position="315"/>
    </location>
</feature>
<evidence type="ECO:0000313" key="2">
    <source>
        <dbReference type="EMBL" id="KAH6880812.1"/>
    </source>
</evidence>
<dbReference type="EMBL" id="JAGPYM010000025">
    <property type="protein sequence ID" value="KAH6880812.1"/>
    <property type="molecule type" value="Genomic_DNA"/>
</dbReference>
<dbReference type="Proteomes" id="UP000777438">
    <property type="component" value="Unassembled WGS sequence"/>
</dbReference>
<reference evidence="2 3" key="1">
    <citation type="journal article" date="2021" name="Nat. Commun.">
        <title>Genetic determinants of endophytism in the Arabidopsis root mycobiome.</title>
        <authorList>
            <person name="Mesny F."/>
            <person name="Miyauchi S."/>
            <person name="Thiergart T."/>
            <person name="Pickel B."/>
            <person name="Atanasova L."/>
            <person name="Karlsson M."/>
            <person name="Huettel B."/>
            <person name="Barry K.W."/>
            <person name="Haridas S."/>
            <person name="Chen C."/>
            <person name="Bauer D."/>
            <person name="Andreopoulos W."/>
            <person name="Pangilinan J."/>
            <person name="LaButti K."/>
            <person name="Riley R."/>
            <person name="Lipzen A."/>
            <person name="Clum A."/>
            <person name="Drula E."/>
            <person name="Henrissat B."/>
            <person name="Kohler A."/>
            <person name="Grigoriev I.V."/>
            <person name="Martin F.M."/>
            <person name="Hacquard S."/>
        </authorList>
    </citation>
    <scope>NUCLEOTIDE SEQUENCE [LARGE SCALE GENOMIC DNA]</scope>
    <source>
        <strain evidence="2 3">MPI-CAGE-CH-0241</strain>
    </source>
</reference>
<keyword evidence="1" id="KW-0732">Signal</keyword>
<name>A0A9P9ALG5_9HYPO</name>
<protein>
    <submittedName>
        <fullName evidence="2">Uncharacterized protein</fullName>
    </submittedName>
</protein>
<dbReference type="OrthoDB" id="5015154at2759"/>
<dbReference type="AlphaFoldDB" id="A0A9P9ALG5"/>